<gene>
    <name evidence="1" type="ORF">METZ01_LOCUS85368</name>
</gene>
<protein>
    <submittedName>
        <fullName evidence="1">Uncharacterized protein</fullName>
    </submittedName>
</protein>
<name>A0A381UX39_9ZZZZ</name>
<accession>A0A381UX39</accession>
<dbReference type="AlphaFoldDB" id="A0A381UX39"/>
<reference evidence="1" key="1">
    <citation type="submission" date="2018-05" db="EMBL/GenBank/DDBJ databases">
        <authorList>
            <person name="Lanie J.A."/>
            <person name="Ng W.-L."/>
            <person name="Kazmierczak K.M."/>
            <person name="Andrzejewski T.M."/>
            <person name="Davidsen T.M."/>
            <person name="Wayne K.J."/>
            <person name="Tettelin H."/>
            <person name="Glass J.I."/>
            <person name="Rusch D."/>
            <person name="Podicherti R."/>
            <person name="Tsui H.-C.T."/>
            <person name="Winkler M.E."/>
        </authorList>
    </citation>
    <scope>NUCLEOTIDE SEQUENCE</scope>
</reference>
<dbReference type="EMBL" id="UINC01007294">
    <property type="protein sequence ID" value="SVA32514.1"/>
    <property type="molecule type" value="Genomic_DNA"/>
</dbReference>
<evidence type="ECO:0000313" key="1">
    <source>
        <dbReference type="EMBL" id="SVA32514.1"/>
    </source>
</evidence>
<proteinExistence type="predicted"/>
<organism evidence="1">
    <name type="scientific">marine metagenome</name>
    <dbReference type="NCBI Taxonomy" id="408172"/>
    <lineage>
        <taxon>unclassified sequences</taxon>
        <taxon>metagenomes</taxon>
        <taxon>ecological metagenomes</taxon>
    </lineage>
</organism>
<sequence>MKLYLAMILLLTNTAYGAEQTEHGWDEDDCRKIEEAAGFYIIAATLATEASGKAKDEGNTEEEERNFDWALKFMEMSENYSTVYATFCQS</sequence>